<dbReference type="Pfam" id="PF00005">
    <property type="entry name" value="ABC_tran"/>
    <property type="match status" value="1"/>
</dbReference>
<organism evidence="7 8">
    <name type="scientific">Congregibacter variabilis</name>
    <dbReference type="NCBI Taxonomy" id="3081200"/>
    <lineage>
        <taxon>Bacteria</taxon>
        <taxon>Pseudomonadati</taxon>
        <taxon>Pseudomonadota</taxon>
        <taxon>Gammaproteobacteria</taxon>
        <taxon>Cellvibrionales</taxon>
        <taxon>Halieaceae</taxon>
        <taxon>Congregibacter</taxon>
    </lineage>
</organism>
<evidence type="ECO:0000259" key="6">
    <source>
        <dbReference type="PROSITE" id="PS50893"/>
    </source>
</evidence>
<dbReference type="PROSITE" id="PS50893">
    <property type="entry name" value="ABC_TRANSPORTER_2"/>
    <property type="match status" value="1"/>
</dbReference>
<evidence type="ECO:0000256" key="2">
    <source>
        <dbReference type="ARBA" id="ARBA00022741"/>
    </source>
</evidence>
<evidence type="ECO:0000256" key="3">
    <source>
        <dbReference type="ARBA" id="ARBA00022840"/>
    </source>
</evidence>
<dbReference type="GO" id="GO:0005524">
    <property type="term" value="F:ATP binding"/>
    <property type="evidence" value="ECO:0007669"/>
    <property type="project" value="UniProtKB-KW"/>
</dbReference>
<keyword evidence="8" id="KW-1185">Reference proteome</keyword>
<keyword evidence="1" id="KW-0813">Transport</keyword>
<proteinExistence type="predicted"/>
<evidence type="ECO:0000256" key="5">
    <source>
        <dbReference type="ARBA" id="ARBA00037066"/>
    </source>
</evidence>
<dbReference type="PANTHER" id="PTHR42794">
    <property type="entry name" value="HEMIN IMPORT ATP-BINDING PROTEIN HMUV"/>
    <property type="match status" value="1"/>
</dbReference>
<dbReference type="SUPFAM" id="SSF52540">
    <property type="entry name" value="P-loop containing nucleoside triphosphate hydrolases"/>
    <property type="match status" value="1"/>
</dbReference>
<reference evidence="7 8" key="1">
    <citation type="submission" date="2023-10" db="EMBL/GenBank/DDBJ databases">
        <title>Two novel species belonging to the OM43/NOR5 clade.</title>
        <authorList>
            <person name="Park M."/>
        </authorList>
    </citation>
    <scope>NUCLEOTIDE SEQUENCE [LARGE SCALE GENOMIC DNA]</scope>
    <source>
        <strain evidence="7 8">IMCC43200</strain>
    </source>
</reference>
<dbReference type="RefSeq" id="WP_407348466.1">
    <property type="nucleotide sequence ID" value="NZ_CP136864.1"/>
</dbReference>
<gene>
    <name evidence="7" type="ORF">R0135_01340</name>
</gene>
<evidence type="ECO:0000313" key="8">
    <source>
        <dbReference type="Proteomes" id="UP001626537"/>
    </source>
</evidence>
<name>A0ABZ0I6Z0_9GAMM</name>
<keyword evidence="4" id="KW-1278">Translocase</keyword>
<dbReference type="InterPro" id="IPR003439">
    <property type="entry name" value="ABC_transporter-like_ATP-bd"/>
</dbReference>
<evidence type="ECO:0000256" key="4">
    <source>
        <dbReference type="ARBA" id="ARBA00022967"/>
    </source>
</evidence>
<dbReference type="InterPro" id="IPR003593">
    <property type="entry name" value="AAA+_ATPase"/>
</dbReference>
<dbReference type="Gene3D" id="3.40.50.300">
    <property type="entry name" value="P-loop containing nucleotide triphosphate hydrolases"/>
    <property type="match status" value="1"/>
</dbReference>
<dbReference type="SMART" id="SM00382">
    <property type="entry name" value="AAA"/>
    <property type="match status" value="1"/>
</dbReference>
<evidence type="ECO:0000313" key="7">
    <source>
        <dbReference type="EMBL" id="WOJ93826.1"/>
    </source>
</evidence>
<dbReference type="Proteomes" id="UP001626537">
    <property type="component" value="Chromosome"/>
</dbReference>
<dbReference type="EMBL" id="CP136864">
    <property type="protein sequence ID" value="WOJ93826.1"/>
    <property type="molecule type" value="Genomic_DNA"/>
</dbReference>
<feature type="domain" description="ABC transporter" evidence="6">
    <location>
        <begin position="6"/>
        <end position="247"/>
    </location>
</feature>
<protein>
    <submittedName>
        <fullName evidence="7">ATP-binding cassette domain-containing protein</fullName>
    </submittedName>
</protein>
<sequence>MSPPLLDVHNAGLRFAASTLLSEISFSLGSGEVIGIAGSNGAGKSSLLRLACAEYSCSSGSVSLDGTDIGSIEPRTRAKRIAVLPQSMGLQFDFTVRQVSELGRSPHGDLGGAGSQVVDQVLDSCELTSLAHRLYPSLSGGEKQRTQFARVLAQLLPKACSSDLSGQILILDEPTSAMDVRHQERFLRLVAKLRDLGCAVLLVMHDINLLSRCSDRLLYLKHGRMLSLGPTAEQLNEQALSELYEYPLRIRSMSDGTPPFVYPASHAPNA</sequence>
<keyword evidence="3 7" id="KW-0067">ATP-binding</keyword>
<dbReference type="PANTHER" id="PTHR42794:SF1">
    <property type="entry name" value="HEMIN IMPORT ATP-BINDING PROTEIN HMUV"/>
    <property type="match status" value="1"/>
</dbReference>
<evidence type="ECO:0000256" key="1">
    <source>
        <dbReference type="ARBA" id="ARBA00022448"/>
    </source>
</evidence>
<comment type="function">
    <text evidence="5">Part of the ABC transporter complex HmuTUV involved in hemin import. Responsible for energy coupling to the transport system.</text>
</comment>
<keyword evidence="2" id="KW-0547">Nucleotide-binding</keyword>
<dbReference type="CDD" id="cd03214">
    <property type="entry name" value="ABC_Iron-Siderophores_B12_Hemin"/>
    <property type="match status" value="1"/>
</dbReference>
<dbReference type="InterPro" id="IPR027417">
    <property type="entry name" value="P-loop_NTPase"/>
</dbReference>
<accession>A0ABZ0I6Z0</accession>